<comment type="caution">
    <text evidence="3">The sequence shown here is derived from an EMBL/GenBank/DDBJ whole genome shotgun (WGS) entry which is preliminary data.</text>
</comment>
<evidence type="ECO:0000313" key="4">
    <source>
        <dbReference type="Proteomes" id="UP001246372"/>
    </source>
</evidence>
<accession>A0ABU3PFM2</accession>
<keyword evidence="2" id="KW-0732">Signal</keyword>
<evidence type="ECO:0000256" key="2">
    <source>
        <dbReference type="SAM" id="SignalP"/>
    </source>
</evidence>
<organism evidence="3 4">
    <name type="scientific">Roseateles aquae</name>
    <dbReference type="NCBI Taxonomy" id="3077235"/>
    <lineage>
        <taxon>Bacteria</taxon>
        <taxon>Pseudomonadati</taxon>
        <taxon>Pseudomonadota</taxon>
        <taxon>Betaproteobacteria</taxon>
        <taxon>Burkholderiales</taxon>
        <taxon>Sphaerotilaceae</taxon>
        <taxon>Roseateles</taxon>
    </lineage>
</organism>
<dbReference type="Proteomes" id="UP001246372">
    <property type="component" value="Unassembled WGS sequence"/>
</dbReference>
<proteinExistence type="predicted"/>
<evidence type="ECO:0000313" key="3">
    <source>
        <dbReference type="EMBL" id="MDT9001380.1"/>
    </source>
</evidence>
<keyword evidence="4" id="KW-1185">Reference proteome</keyword>
<evidence type="ECO:0000256" key="1">
    <source>
        <dbReference type="SAM" id="MobiDB-lite"/>
    </source>
</evidence>
<sequence>MSHKSHRSRPITAMAFGLALIFAPMVPAQASEVVKLARLVLTGKRTSEPAQAPQPKPGPGNHDSAERGPRSLHLSDAGKFEISAEGELSLHSRALLPRS</sequence>
<feature type="chain" id="PRO_5046904839" evidence="2">
    <location>
        <begin position="31"/>
        <end position="99"/>
    </location>
</feature>
<feature type="region of interest" description="Disordered" evidence="1">
    <location>
        <begin position="44"/>
        <end position="78"/>
    </location>
</feature>
<gene>
    <name evidence="3" type="ORF">RQP53_19020</name>
</gene>
<reference evidence="3" key="1">
    <citation type="submission" date="2023-09" db="EMBL/GenBank/DDBJ databases">
        <title>Paucibacter sp. APW11 Genome sequencing and assembly.</title>
        <authorList>
            <person name="Kim I."/>
        </authorList>
    </citation>
    <scope>NUCLEOTIDE SEQUENCE</scope>
    <source>
        <strain evidence="3">APW11</strain>
    </source>
</reference>
<dbReference type="EMBL" id="JAVXZY010000009">
    <property type="protein sequence ID" value="MDT9001380.1"/>
    <property type="molecule type" value="Genomic_DNA"/>
</dbReference>
<name>A0ABU3PFM2_9BURK</name>
<protein>
    <submittedName>
        <fullName evidence="3">Uncharacterized protein</fullName>
    </submittedName>
</protein>
<dbReference type="RefSeq" id="WP_315652267.1">
    <property type="nucleotide sequence ID" value="NZ_JAVXZY010000009.1"/>
</dbReference>
<feature type="signal peptide" evidence="2">
    <location>
        <begin position="1"/>
        <end position="30"/>
    </location>
</feature>